<dbReference type="InterPro" id="IPR006626">
    <property type="entry name" value="PbH1"/>
</dbReference>
<gene>
    <name evidence="3" type="ORF">SAMN05421753_12515</name>
</gene>
<organism evidence="3 4">
    <name type="scientific">Planctomicrobium piriforme</name>
    <dbReference type="NCBI Taxonomy" id="1576369"/>
    <lineage>
        <taxon>Bacteria</taxon>
        <taxon>Pseudomonadati</taxon>
        <taxon>Planctomycetota</taxon>
        <taxon>Planctomycetia</taxon>
        <taxon>Planctomycetales</taxon>
        <taxon>Planctomycetaceae</taxon>
        <taxon>Planctomicrobium</taxon>
    </lineage>
</organism>
<feature type="region of interest" description="Disordered" evidence="1">
    <location>
        <begin position="481"/>
        <end position="501"/>
    </location>
</feature>
<evidence type="ECO:0000256" key="1">
    <source>
        <dbReference type="SAM" id="MobiDB-lite"/>
    </source>
</evidence>
<evidence type="ECO:0000313" key="4">
    <source>
        <dbReference type="Proteomes" id="UP000199518"/>
    </source>
</evidence>
<dbReference type="Gene3D" id="2.40.160.160">
    <property type="entry name" value="Inverse autotransporter, beta-domain"/>
    <property type="match status" value="1"/>
</dbReference>
<protein>
    <submittedName>
        <fullName evidence="3">Right handed beta helix region</fullName>
    </submittedName>
</protein>
<dbReference type="RefSeq" id="WP_175517752.1">
    <property type="nucleotide sequence ID" value="NZ_FOQD01000025.1"/>
</dbReference>
<keyword evidence="4" id="KW-1185">Reference proteome</keyword>
<dbReference type="InterPro" id="IPR012334">
    <property type="entry name" value="Pectin_lyas_fold"/>
</dbReference>
<dbReference type="SMART" id="SM00710">
    <property type="entry name" value="PbH1"/>
    <property type="match status" value="26"/>
</dbReference>
<dbReference type="Gene3D" id="2.160.20.10">
    <property type="entry name" value="Single-stranded right-handed beta-helix, Pectin lyase-like"/>
    <property type="match status" value="2"/>
</dbReference>
<name>A0A1I3SRD9_9PLAN</name>
<proteinExistence type="predicted"/>
<dbReference type="EMBL" id="FOQD01000025">
    <property type="protein sequence ID" value="SFJ60151.1"/>
    <property type="molecule type" value="Genomic_DNA"/>
</dbReference>
<dbReference type="STRING" id="1576369.SAMN05421753_12515"/>
<sequence>MKHASKRWLAMVAICLGLSTPAWPEPIIFPEDDPAEDEARLVISDEAKLVISDETASVRMGHSASASVTQAQATFVPPPQGPSGLEPERVLGPTAPAFEGAMVPNDDGLGYASMNNVNQILWRFGRVNLDQYGYSGGYQNFNAFVPITGSVDTSLLWVNPRINVTDYGMAAANLGVGQRFYSPSRDRVYGGSFWWDYDNGHRRSYNQLGGSFENIGQYYSLRGNFSVPVGGTSTSTGFSDGTPNFLGNNIAVIRTTFFEQALQSYDWEVAVPMPVLGRYGFDLGLGAYVLNNSTIGSATGASVRTQAQITENFWMNGIYTYDHIFKSLFSLNFEWTVPSGAPRRFFRRAPVQTYMTQSVQRRYRVPTGKSSTSANILAEDPNGVTITIVYIDPTAAPGGDGTIENPYASTTEYAADADPNRYQIVYVRRNTDPTSDANLNTGITLVNGPAGSYTGQRLIGDVAGTPYSIDAWFGNVFTPTNLPTRDDGAPDGSRPTISNSGAPGTNVVTIAGNSNEVYGFTIDAGNTANGIDTLTTTNGFYIHGNTLQNVVNGISIDSNTTIGANGFALAGIGSIIDNTFTGTPGVSQQAIRVNHTAGTLNLGVNDNVITNFSNGGTAAGIVLNSTGAGTAMIASGTATTPTGTVHPAGEDFELGVLRNTITNSGAGIVATASAGGQMGLAVEDNTITGSTRANSAGFQAIATGAGSLVQLNTFNNNVMTGGTGSGAILNANTSGTITLLDPMLNNQFNNNAIDGLNIRATTGTISLAGIGDGSAANQNEFNGNTDDGLDIFASVGSTVTVVDPIIGNAFNSNGDDGLVARAASGSVINMIIGDPTAGSTIGNTFDSNGATSGTGSGIDLSAAGAGSNINIPILNSIVTNNAGNGIQYDLTNVTTENQIFMQGNTVNTNGLGGILVTATGVSGGIDEISLDGNQVNQNQNGDGVQVNLANIGGPGVGSINITNSEIFGNVNGNGVNVALNNAPLGVLNISGNDAAATAGTQGISGNTLDGILVNTSNGSDIASMLIDSNLIDANGTNGIEFLVSASTLPAPAAPGPSLISNNTITNQVAGDGIRIINPDAGGSPIGIDLLANNISTNGGNGLNVSLDANNVMLLQSQDNIYSQNTLNGVNLAVSNTADLTFNSDGDTVNGNGTGGVIVDLNNNATYTSTMTDTTVSGNTGNGIFVDASGASTYNLTVGSLTGPTSTVSGNIDVGIGALQTGTSNGTLTVLNTVVSNTTSSNTVGSLFNGEGISAVLRGSSILNGTVQASQILDNAGSGIRVTTTGNNLGTFSQVQSFLIGGATSDLGNLIQGNNVHGIEFLRTANGRIGNVTPVTIQNNVIQQNTIDGINLSSRNALLQDRYVISTNDILDNGGDGIQLDVQADALLNADIDNNLIDGNQANGILTTEQVNAASDARTVSGDWTRNLITNNIGNGIQLTSHTDNLNIGSETDTTLANLIAGNHVDGIDIVGATIVSIANNQIEDNFLHGIDIGGVTFKDVRVVANHITGNGFGTNPGNEVGDGIEFNNGSALGTMNLTVLGNTIDFNAGRGIDILNQGQAFSTIVIASGTNVGNGNNGGNIINANGGEGIYVVNTASTTQTQNGPTPRAADPNNPEGAGTFDGMNADGALINNAFLDITIDNTLVVGNGQNSDFSATGIVFRVGTTGGNYGFNSPGGFASLGNGGIVASVTGNSLGGNFGDDIYFGSFTSTVDPGTTQGTWNQTTFTITGNSYQGDPLARMDLTFTSNNSFEAAALNNPGAYYDNAEPVFKSRLNSIQAPDIAGPFASATRRRNAQRLADRSYPSGQVLPPNPSPDGLTFQYAGMGDSTFRLNTSTSGETYNSLTALGFLIDNPFTGSPIDNTADFRGVFYNIGGNTQNSPWGWGTF</sequence>
<dbReference type="Proteomes" id="UP000199518">
    <property type="component" value="Unassembled WGS sequence"/>
</dbReference>
<reference evidence="4" key="1">
    <citation type="submission" date="2016-10" db="EMBL/GenBank/DDBJ databases">
        <authorList>
            <person name="Varghese N."/>
            <person name="Submissions S."/>
        </authorList>
    </citation>
    <scope>NUCLEOTIDE SEQUENCE [LARGE SCALE GENOMIC DNA]</scope>
    <source>
        <strain evidence="4">DSM 26348</strain>
    </source>
</reference>
<feature type="chain" id="PRO_5011641548" evidence="2">
    <location>
        <begin position="25"/>
        <end position="1887"/>
    </location>
</feature>
<feature type="region of interest" description="Disordered" evidence="1">
    <location>
        <begin position="1793"/>
        <end position="1813"/>
    </location>
</feature>
<dbReference type="InterPro" id="IPR038177">
    <property type="entry name" value="IAT_beta_sf"/>
</dbReference>
<evidence type="ECO:0000256" key="2">
    <source>
        <dbReference type="SAM" id="SignalP"/>
    </source>
</evidence>
<evidence type="ECO:0000313" key="3">
    <source>
        <dbReference type="EMBL" id="SFJ60151.1"/>
    </source>
</evidence>
<feature type="signal peptide" evidence="2">
    <location>
        <begin position="1"/>
        <end position="24"/>
    </location>
</feature>
<keyword evidence="2" id="KW-0732">Signal</keyword>
<accession>A0A1I3SRD9</accession>